<name>A0A7S4DTU7_9EUKA</name>
<protein>
    <submittedName>
        <fullName evidence="1">Uncharacterized protein</fullName>
    </submittedName>
</protein>
<dbReference type="EMBL" id="HBIV01030054">
    <property type="protein sequence ID" value="CAE0669809.1"/>
    <property type="molecule type" value="Transcribed_RNA"/>
</dbReference>
<accession>A0A7S4DTU7</accession>
<sequence length="573" mass="64384">MRYVHEEFRARIETELPPTLRMNPAFKVPATKMEEADFSPALWQNKLSTDSKGLLIDQCRAIVKFTCNYQRSRRSRMPGERGHLNDPTNLVLHELRLWVVTDLAHCRDYNEKFLQSVVARKRFVESLMNLEVFPPGRASSITMLSTLTQVRAQLRECTEKIRRRIASETTHQRIRKLSRGLEGVLLVTTQYLCRVLRDTKSTPACTTLRELRNWCRHKETMGVGEAATLLLRDLLTSPSILKLVPDKDMPQQTPCLGQNVKSLKPADGSWEQEEWVDVEWKAPPRAKDGTEYFRMGKGVTGYGVLERFRRDPEVIKAFVDVHTSISKIADLLSALRIADNVSTLGGQILLVGAAGGEMGRLLSAIEQLLNFLQRKVDVLDEITDHHFETLVAGQSSEASRFSSRSVSPTGDTPQGRWLRNHTEVLRVRWQLADTIEDAKQMVYPLATQVRSGLLRQQIESAKREAQGFLKNASAACNGVEDLLKTPILLHGVTAPKLPPPSAPKLPPPSSTITDIKILEAAPPRRIIPKPPACAQQPECLGNVETRLKAAITTRTSWSEEDHVAGRVVEAKRQ</sequence>
<proteinExistence type="predicted"/>
<reference evidence="1" key="1">
    <citation type="submission" date="2021-01" db="EMBL/GenBank/DDBJ databases">
        <authorList>
            <person name="Corre E."/>
            <person name="Pelletier E."/>
            <person name="Niang G."/>
            <person name="Scheremetjew M."/>
            <person name="Finn R."/>
            <person name="Kale V."/>
            <person name="Holt S."/>
            <person name="Cochrane G."/>
            <person name="Meng A."/>
            <person name="Brown T."/>
            <person name="Cohen L."/>
        </authorList>
    </citation>
    <scope>NUCLEOTIDE SEQUENCE</scope>
    <source>
        <strain evidence="1">CCCM811</strain>
    </source>
</reference>
<gene>
    <name evidence="1" type="ORF">LGLO00237_LOCUS21441</name>
</gene>
<dbReference type="AlphaFoldDB" id="A0A7S4DTU7"/>
<evidence type="ECO:0000313" key="1">
    <source>
        <dbReference type="EMBL" id="CAE0669809.1"/>
    </source>
</evidence>
<organism evidence="1">
    <name type="scientific">Lotharella globosa</name>
    <dbReference type="NCBI Taxonomy" id="91324"/>
    <lineage>
        <taxon>Eukaryota</taxon>
        <taxon>Sar</taxon>
        <taxon>Rhizaria</taxon>
        <taxon>Cercozoa</taxon>
        <taxon>Chlorarachniophyceae</taxon>
        <taxon>Lotharella</taxon>
    </lineage>
</organism>